<name>A0ACB7XPV6_9ERIC</name>
<keyword evidence="2" id="KW-1185">Reference proteome</keyword>
<evidence type="ECO:0000313" key="2">
    <source>
        <dbReference type="Proteomes" id="UP000828048"/>
    </source>
</evidence>
<gene>
    <name evidence="1" type="ORF">Vadar_007627</name>
</gene>
<dbReference type="Proteomes" id="UP000828048">
    <property type="component" value="Chromosome 1"/>
</dbReference>
<organism evidence="1 2">
    <name type="scientific">Vaccinium darrowii</name>
    <dbReference type="NCBI Taxonomy" id="229202"/>
    <lineage>
        <taxon>Eukaryota</taxon>
        <taxon>Viridiplantae</taxon>
        <taxon>Streptophyta</taxon>
        <taxon>Embryophyta</taxon>
        <taxon>Tracheophyta</taxon>
        <taxon>Spermatophyta</taxon>
        <taxon>Magnoliopsida</taxon>
        <taxon>eudicotyledons</taxon>
        <taxon>Gunneridae</taxon>
        <taxon>Pentapetalae</taxon>
        <taxon>asterids</taxon>
        <taxon>Ericales</taxon>
        <taxon>Ericaceae</taxon>
        <taxon>Vaccinioideae</taxon>
        <taxon>Vaccinieae</taxon>
        <taxon>Vaccinium</taxon>
    </lineage>
</organism>
<reference evidence="1 2" key="1">
    <citation type="journal article" date="2021" name="Hortic Res">
        <title>High-quality reference genome and annotation aids understanding of berry development for evergreen blueberry (Vaccinium darrowii).</title>
        <authorList>
            <person name="Yu J."/>
            <person name="Hulse-Kemp A.M."/>
            <person name="Babiker E."/>
            <person name="Staton M."/>
        </authorList>
    </citation>
    <scope>NUCLEOTIDE SEQUENCE [LARGE SCALE GENOMIC DNA]</scope>
    <source>
        <strain evidence="2">cv. NJ 8807/NJ 8810</strain>
        <tissue evidence="1">Young leaf</tissue>
    </source>
</reference>
<dbReference type="EMBL" id="CM037151">
    <property type="protein sequence ID" value="KAH7842640.1"/>
    <property type="molecule type" value="Genomic_DNA"/>
</dbReference>
<evidence type="ECO:0000313" key="1">
    <source>
        <dbReference type="EMBL" id="KAH7842640.1"/>
    </source>
</evidence>
<accession>A0ACB7XPV6</accession>
<protein>
    <submittedName>
        <fullName evidence="1">Uncharacterized protein</fullName>
    </submittedName>
</protein>
<sequence>MAPQADHNYLVEVGLEGFAIIDECFGPKGHKKQHQKYQQKQEPQIKQEVAPTKQGVINSYEAAKQWGGMLVVDYKRKPLRAVY</sequence>
<comment type="caution">
    <text evidence="1">The sequence shown here is derived from an EMBL/GenBank/DDBJ whole genome shotgun (WGS) entry which is preliminary data.</text>
</comment>
<proteinExistence type="predicted"/>